<reference evidence="5 6" key="1">
    <citation type="submission" date="2014-02" db="EMBL/GenBank/DDBJ databases">
        <title>Transposable element dynamics among asymbiotic and ectomycorrhizal Amanita fungi.</title>
        <authorList>
            <consortium name="DOE Joint Genome Institute"/>
            <person name="Hess J."/>
            <person name="Skrede I."/>
            <person name="Wolfe B."/>
            <person name="LaButti K."/>
            <person name="Ohm R.A."/>
            <person name="Grigoriev I.V."/>
            <person name="Pringle A."/>
        </authorList>
    </citation>
    <scope>NUCLEOTIDE SEQUENCE [LARGE SCALE GENOMIC DNA]</scope>
    <source>
        <strain evidence="5 6">SKay4041</strain>
    </source>
</reference>
<protein>
    <recommendedName>
        <fullName evidence="4">CCHC-type domain-containing protein</fullName>
    </recommendedName>
</protein>
<dbReference type="OrthoDB" id="3068275at2759"/>
<dbReference type="InterPro" id="IPR036875">
    <property type="entry name" value="Znf_CCHC_sf"/>
</dbReference>
<evidence type="ECO:0000256" key="1">
    <source>
        <dbReference type="ARBA" id="ARBA00022664"/>
    </source>
</evidence>
<evidence type="ECO:0000256" key="2">
    <source>
        <dbReference type="PROSITE-ProRule" id="PRU00047"/>
    </source>
</evidence>
<dbReference type="AlphaFoldDB" id="A0A2A9NAK5"/>
<keyword evidence="2" id="KW-0479">Metal-binding</keyword>
<proteinExistence type="predicted"/>
<dbReference type="GO" id="GO:0006397">
    <property type="term" value="P:mRNA processing"/>
    <property type="evidence" value="ECO:0007669"/>
    <property type="project" value="UniProtKB-KW"/>
</dbReference>
<name>A0A2A9NAK5_9AGAR</name>
<dbReference type="EMBL" id="KZ302455">
    <property type="protein sequence ID" value="PFH45277.1"/>
    <property type="molecule type" value="Genomic_DNA"/>
</dbReference>
<dbReference type="GO" id="GO:0003676">
    <property type="term" value="F:nucleic acid binding"/>
    <property type="evidence" value="ECO:0007669"/>
    <property type="project" value="InterPro"/>
</dbReference>
<evidence type="ECO:0000259" key="4">
    <source>
        <dbReference type="PROSITE" id="PS50158"/>
    </source>
</evidence>
<feature type="region of interest" description="Disordered" evidence="3">
    <location>
        <begin position="36"/>
        <end position="99"/>
    </location>
</feature>
<dbReference type="Proteomes" id="UP000242287">
    <property type="component" value="Unassembled WGS sequence"/>
</dbReference>
<feature type="compositionally biased region" description="Polar residues" evidence="3">
    <location>
        <begin position="54"/>
        <end position="87"/>
    </location>
</feature>
<feature type="domain" description="CCHC-type" evidence="4">
    <location>
        <begin position="19"/>
        <end position="33"/>
    </location>
</feature>
<evidence type="ECO:0000313" key="6">
    <source>
        <dbReference type="Proteomes" id="UP000242287"/>
    </source>
</evidence>
<gene>
    <name evidence="5" type="ORF">AMATHDRAFT_161205</name>
</gene>
<evidence type="ECO:0000313" key="5">
    <source>
        <dbReference type="EMBL" id="PFH45277.1"/>
    </source>
</evidence>
<dbReference type="Gene3D" id="4.10.60.10">
    <property type="entry name" value="Zinc finger, CCHC-type"/>
    <property type="match status" value="1"/>
</dbReference>
<dbReference type="SUPFAM" id="SSF57756">
    <property type="entry name" value="Retrovirus zinc finger-like domains"/>
    <property type="match status" value="1"/>
</dbReference>
<keyword evidence="2" id="KW-0862">Zinc</keyword>
<evidence type="ECO:0000256" key="3">
    <source>
        <dbReference type="SAM" id="MobiDB-lite"/>
    </source>
</evidence>
<keyword evidence="1" id="KW-0507">mRNA processing</keyword>
<dbReference type="InterPro" id="IPR001878">
    <property type="entry name" value="Znf_CCHC"/>
</dbReference>
<keyword evidence="2" id="KW-0863">Zinc-finger</keyword>
<organism evidence="5 6">
    <name type="scientific">Amanita thiersii Skay4041</name>
    <dbReference type="NCBI Taxonomy" id="703135"/>
    <lineage>
        <taxon>Eukaryota</taxon>
        <taxon>Fungi</taxon>
        <taxon>Dikarya</taxon>
        <taxon>Basidiomycota</taxon>
        <taxon>Agaricomycotina</taxon>
        <taxon>Agaricomycetes</taxon>
        <taxon>Agaricomycetidae</taxon>
        <taxon>Agaricales</taxon>
        <taxon>Pluteineae</taxon>
        <taxon>Amanitaceae</taxon>
        <taxon>Amanita</taxon>
    </lineage>
</organism>
<accession>A0A2A9NAK5</accession>
<dbReference type="GO" id="GO:0008270">
    <property type="term" value="F:zinc ion binding"/>
    <property type="evidence" value="ECO:0007669"/>
    <property type="project" value="UniProtKB-KW"/>
</dbReference>
<sequence>MIVSQGKGKRKKGKDNGKKCTNCKQDGHLIEDCYWKGGGKEGQLPWDKKKEKSSANTASTPTSDNNDVSLAVTYGTSESLQALTSSPPHDEAIIDCSAT</sequence>
<keyword evidence="6" id="KW-1185">Reference proteome</keyword>
<dbReference type="PROSITE" id="PS50158">
    <property type="entry name" value="ZF_CCHC"/>
    <property type="match status" value="1"/>
</dbReference>